<keyword evidence="2" id="KW-1185">Reference proteome</keyword>
<evidence type="ECO:0008006" key="3">
    <source>
        <dbReference type="Google" id="ProtNLM"/>
    </source>
</evidence>
<gene>
    <name evidence="1" type="ORF">LOC62_04G006590</name>
</gene>
<evidence type="ECO:0000313" key="2">
    <source>
        <dbReference type="Proteomes" id="UP000827549"/>
    </source>
</evidence>
<protein>
    <recommendedName>
        <fullName evidence="3">BTB domain-containing protein</fullName>
    </recommendedName>
</protein>
<dbReference type="EMBL" id="CP086717">
    <property type="protein sequence ID" value="WOO83109.1"/>
    <property type="molecule type" value="Genomic_DNA"/>
</dbReference>
<dbReference type="GeneID" id="87809812"/>
<dbReference type="RefSeq" id="XP_062629141.1">
    <property type="nucleotide sequence ID" value="XM_062773157.1"/>
</dbReference>
<evidence type="ECO:0000313" key="1">
    <source>
        <dbReference type="EMBL" id="WOO83109.1"/>
    </source>
</evidence>
<reference evidence="1" key="1">
    <citation type="submission" date="2023-10" db="EMBL/GenBank/DDBJ databases">
        <authorList>
            <person name="Noh H."/>
        </authorList>
    </citation>
    <scope>NUCLEOTIDE SEQUENCE</scope>
    <source>
        <strain evidence="1">DUCC4014</strain>
    </source>
</reference>
<dbReference type="Proteomes" id="UP000827549">
    <property type="component" value="Chromosome 4"/>
</dbReference>
<accession>A0AAF0YFZ2</accession>
<proteinExistence type="predicted"/>
<sequence length="296" mass="33433">MSNLANSCPTTTINGIRYHAEYSCPSSLPLFKSSSDIHFHYSLDALTRWSPWFADAVKNRTLPRGTADQPIILDKAGHHGLDLIFWAISILEDSLPGVPPAPISMCPQGVVLIQFLDMMPVYSLQRLGREIVGMVSKRELQAHKLEWLILAAASNCEELGPPARAFLPARVDDQIHTVAWAQPYFELYPHVMASLYQIESEWEHLLNRSTVAVARLLQRVQAGAFDLSRVQRITTTKTLIKLLAGDKTSFRAWADKDDVRNLGALLEWQESLGVVPEIKLKLFEIHWPLQKWLCDL</sequence>
<organism evidence="1 2">
    <name type="scientific">Vanrija pseudolonga</name>
    <dbReference type="NCBI Taxonomy" id="143232"/>
    <lineage>
        <taxon>Eukaryota</taxon>
        <taxon>Fungi</taxon>
        <taxon>Dikarya</taxon>
        <taxon>Basidiomycota</taxon>
        <taxon>Agaricomycotina</taxon>
        <taxon>Tremellomycetes</taxon>
        <taxon>Trichosporonales</taxon>
        <taxon>Trichosporonaceae</taxon>
        <taxon>Vanrija</taxon>
    </lineage>
</organism>
<dbReference type="AlphaFoldDB" id="A0AAF0YFZ2"/>
<name>A0AAF0YFZ2_9TREE</name>